<evidence type="ECO:0008006" key="5">
    <source>
        <dbReference type="Google" id="ProtNLM"/>
    </source>
</evidence>
<organism evidence="3 4">
    <name type="scientific">Micromonospora fulviviridis</name>
    <dbReference type="NCBI Taxonomy" id="47860"/>
    <lineage>
        <taxon>Bacteria</taxon>
        <taxon>Bacillati</taxon>
        <taxon>Actinomycetota</taxon>
        <taxon>Actinomycetes</taxon>
        <taxon>Micromonosporales</taxon>
        <taxon>Micromonosporaceae</taxon>
        <taxon>Micromonospora</taxon>
    </lineage>
</organism>
<accession>A0ABV2VY04</accession>
<dbReference type="RefSeq" id="WP_355667940.1">
    <property type="nucleotide sequence ID" value="NZ_JBEXRX010000186.1"/>
</dbReference>
<evidence type="ECO:0000313" key="3">
    <source>
        <dbReference type="EMBL" id="MEU0156431.1"/>
    </source>
</evidence>
<comment type="caution">
    <text evidence="3">The sequence shown here is derived from an EMBL/GenBank/DDBJ whole genome shotgun (WGS) entry which is preliminary data.</text>
</comment>
<keyword evidence="2" id="KW-1133">Transmembrane helix</keyword>
<name>A0ABV2VY04_9ACTN</name>
<evidence type="ECO:0000256" key="1">
    <source>
        <dbReference type="SAM" id="MobiDB-lite"/>
    </source>
</evidence>
<keyword evidence="2" id="KW-0472">Membrane</keyword>
<feature type="transmembrane region" description="Helical" evidence="2">
    <location>
        <begin position="301"/>
        <end position="323"/>
    </location>
</feature>
<evidence type="ECO:0000313" key="4">
    <source>
        <dbReference type="Proteomes" id="UP001550348"/>
    </source>
</evidence>
<reference evidence="3 4" key="1">
    <citation type="submission" date="2024-06" db="EMBL/GenBank/DDBJ databases">
        <title>The Natural Products Discovery Center: Release of the First 8490 Sequenced Strains for Exploring Actinobacteria Biosynthetic Diversity.</title>
        <authorList>
            <person name="Kalkreuter E."/>
            <person name="Kautsar S.A."/>
            <person name="Yang D."/>
            <person name="Bader C.D."/>
            <person name="Teijaro C.N."/>
            <person name="Fluegel L."/>
            <person name="Davis C.M."/>
            <person name="Simpson J.R."/>
            <person name="Lauterbach L."/>
            <person name="Steele A.D."/>
            <person name="Gui C."/>
            <person name="Meng S."/>
            <person name="Li G."/>
            <person name="Viehrig K."/>
            <person name="Ye F."/>
            <person name="Su P."/>
            <person name="Kiefer A.F."/>
            <person name="Nichols A."/>
            <person name="Cepeda A.J."/>
            <person name="Yan W."/>
            <person name="Fan B."/>
            <person name="Jiang Y."/>
            <person name="Adhikari A."/>
            <person name="Zheng C.-J."/>
            <person name="Schuster L."/>
            <person name="Cowan T.M."/>
            <person name="Smanski M.J."/>
            <person name="Chevrette M.G."/>
            <person name="De Carvalho L.P.S."/>
            <person name="Shen B."/>
        </authorList>
    </citation>
    <scope>NUCLEOTIDE SEQUENCE [LARGE SCALE GENOMIC DNA]</scope>
    <source>
        <strain evidence="3 4">NPDC006286</strain>
    </source>
</reference>
<keyword evidence="4" id="KW-1185">Reference proteome</keyword>
<proteinExistence type="predicted"/>
<sequence>MSVDQDVTYRPAAPRWRSLDMGTEFERRGELLVPAGAAAEPAAAEPATLVAALPVPAPAPVAAPVVREPEPEVEPEEDRPVEVARQRRPRREAGSAAELREQLEEARAVIDVRREDERERRAQDVEHRVALARVQERERTEARKRRERDRDAAEETELAELYRRAKRSGERARIRAEIDGSAEMRALRVAKVRKVALLAGIPVLAAFAAWSTTGVQAGVVRLLDLNHGTAAWWASWAMEPALIAVVAMIIIGRAVLRASGGDVDWRAGLAEWIALGLSLALNIIGGWHGGWEGLLTALPHSIGPVGCAGTAFLIGLFDSYVTAARPWEGAPRLADLKITPPSALGAGDVWTAINRGKHGLTPVATGGLPDDVRTLLDDVQAAIEDGALSADPSGYAIYKHVMGGKGDKARASKVAAMVAGWRPELRAV</sequence>
<keyword evidence="2" id="KW-0812">Transmembrane</keyword>
<evidence type="ECO:0000256" key="2">
    <source>
        <dbReference type="SAM" id="Phobius"/>
    </source>
</evidence>
<feature type="transmembrane region" description="Helical" evidence="2">
    <location>
        <begin position="233"/>
        <end position="256"/>
    </location>
</feature>
<dbReference type="Proteomes" id="UP001550348">
    <property type="component" value="Unassembled WGS sequence"/>
</dbReference>
<feature type="transmembrane region" description="Helical" evidence="2">
    <location>
        <begin position="195"/>
        <end position="213"/>
    </location>
</feature>
<protein>
    <recommendedName>
        <fullName evidence="5">DUF2637 domain-containing protein</fullName>
    </recommendedName>
</protein>
<feature type="transmembrane region" description="Helical" evidence="2">
    <location>
        <begin position="268"/>
        <end position="289"/>
    </location>
</feature>
<feature type="region of interest" description="Disordered" evidence="1">
    <location>
        <begin position="64"/>
        <end position="98"/>
    </location>
</feature>
<gene>
    <name evidence="3" type="ORF">ABZ071_32030</name>
</gene>
<dbReference type="EMBL" id="JBEXRX010000186">
    <property type="protein sequence ID" value="MEU0156431.1"/>
    <property type="molecule type" value="Genomic_DNA"/>
</dbReference>